<dbReference type="RefSeq" id="WP_163770160.1">
    <property type="nucleotide sequence ID" value="NZ_JAAGXA010000001.1"/>
</dbReference>
<evidence type="ECO:0000313" key="2">
    <source>
        <dbReference type="EMBL" id="NEN76791.1"/>
    </source>
</evidence>
<reference evidence="2 3" key="1">
    <citation type="journal article" date="2014" name="Int. J. Syst. Evol. Microbiol.">
        <title>Nocardioides zeae sp. nov., isolated from the stem of Zea mays.</title>
        <authorList>
            <person name="Glaeser S.P."/>
            <person name="McInroy J.A."/>
            <person name="Busse H.J."/>
            <person name="Kampfer P."/>
        </authorList>
    </citation>
    <scope>NUCLEOTIDE SEQUENCE [LARGE SCALE GENOMIC DNA]</scope>
    <source>
        <strain evidence="2 3">JCM 30728</strain>
    </source>
</reference>
<evidence type="ECO:0000256" key="1">
    <source>
        <dbReference type="SAM" id="MobiDB-lite"/>
    </source>
</evidence>
<dbReference type="EMBL" id="JAAGXA010000001">
    <property type="protein sequence ID" value="NEN76791.1"/>
    <property type="molecule type" value="Genomic_DNA"/>
</dbReference>
<sequence>MLDGKKSQVRRTSAEGVPSPNKQRQVRLSDTQQAELVQRHRDGAFKKELARAYGIHVETVRAIIRRAVQV</sequence>
<proteinExistence type="predicted"/>
<name>A0A6P0HDL9_9ACTN</name>
<comment type="caution">
    <text evidence="2">The sequence shown here is derived from an EMBL/GenBank/DDBJ whole genome shotgun (WGS) entry which is preliminary data.</text>
</comment>
<organism evidence="2 3">
    <name type="scientific">Nocardioides zeae</name>
    <dbReference type="NCBI Taxonomy" id="1457234"/>
    <lineage>
        <taxon>Bacteria</taxon>
        <taxon>Bacillati</taxon>
        <taxon>Actinomycetota</taxon>
        <taxon>Actinomycetes</taxon>
        <taxon>Propionibacteriales</taxon>
        <taxon>Nocardioidaceae</taxon>
        <taxon>Nocardioides</taxon>
    </lineage>
</organism>
<feature type="compositionally biased region" description="Polar residues" evidence="1">
    <location>
        <begin position="20"/>
        <end position="31"/>
    </location>
</feature>
<dbReference type="Proteomes" id="UP000468687">
    <property type="component" value="Unassembled WGS sequence"/>
</dbReference>
<accession>A0A6P0HDL9</accession>
<protein>
    <recommendedName>
        <fullName evidence="4">Helix-turn-helix domain-containing protein</fullName>
    </recommendedName>
</protein>
<evidence type="ECO:0000313" key="3">
    <source>
        <dbReference type="Proteomes" id="UP000468687"/>
    </source>
</evidence>
<gene>
    <name evidence="2" type="ORF">G3T38_00710</name>
</gene>
<feature type="region of interest" description="Disordered" evidence="1">
    <location>
        <begin position="1"/>
        <end position="31"/>
    </location>
</feature>
<keyword evidence="3" id="KW-1185">Reference proteome</keyword>
<dbReference type="AlphaFoldDB" id="A0A6P0HDL9"/>
<evidence type="ECO:0008006" key="4">
    <source>
        <dbReference type="Google" id="ProtNLM"/>
    </source>
</evidence>